<dbReference type="SUPFAM" id="SSF53850">
    <property type="entry name" value="Periplasmic binding protein-like II"/>
    <property type="match status" value="1"/>
</dbReference>
<feature type="non-terminal residue" evidence="2">
    <location>
        <position position="1"/>
    </location>
</feature>
<evidence type="ECO:0000313" key="2">
    <source>
        <dbReference type="EMBL" id="ETJ37102.1"/>
    </source>
</evidence>
<reference evidence="2" key="1">
    <citation type="submission" date="2013-12" db="EMBL/GenBank/DDBJ databases">
        <title>A Varibaculum cambriense genome reconstructed from a premature infant gut community with otherwise low bacterial novelty that shifts toward anaerobic metabolism during the third week of life.</title>
        <authorList>
            <person name="Brown C.T."/>
            <person name="Sharon I."/>
            <person name="Thomas B.C."/>
            <person name="Castelle C.J."/>
            <person name="Morowitz M.J."/>
            <person name="Banfield J.F."/>
        </authorList>
    </citation>
    <scope>NUCLEOTIDE SEQUENCE</scope>
</reference>
<dbReference type="Gene3D" id="3.10.105.10">
    <property type="entry name" value="Dipeptide-binding Protein, Domain 3"/>
    <property type="match status" value="1"/>
</dbReference>
<evidence type="ECO:0000256" key="1">
    <source>
        <dbReference type="SAM" id="MobiDB-lite"/>
    </source>
</evidence>
<protein>
    <submittedName>
        <fullName evidence="2">Extracellular solute-binding protein family 5</fullName>
    </submittedName>
</protein>
<feature type="compositionally biased region" description="Low complexity" evidence="1">
    <location>
        <begin position="45"/>
        <end position="56"/>
    </location>
</feature>
<gene>
    <name evidence="2" type="ORF">Q604_UNBC08661G0001</name>
</gene>
<feature type="region of interest" description="Disordered" evidence="1">
    <location>
        <begin position="45"/>
        <end position="79"/>
    </location>
</feature>
<name>W1Y3I3_9ZZZZ</name>
<dbReference type="EMBL" id="AZMM01008661">
    <property type="protein sequence ID" value="ETJ37102.1"/>
    <property type="molecule type" value="Genomic_DNA"/>
</dbReference>
<feature type="non-terminal residue" evidence="2">
    <location>
        <position position="79"/>
    </location>
</feature>
<accession>W1Y3I3</accession>
<comment type="caution">
    <text evidence="2">The sequence shown here is derived from an EMBL/GenBank/DDBJ whole genome shotgun (WGS) entry which is preliminary data.</text>
</comment>
<organism evidence="2">
    <name type="scientific">human gut metagenome</name>
    <dbReference type="NCBI Taxonomy" id="408170"/>
    <lineage>
        <taxon>unclassified sequences</taxon>
        <taxon>metagenomes</taxon>
        <taxon>organismal metagenomes</taxon>
    </lineage>
</organism>
<proteinExistence type="predicted"/>
<dbReference type="AlphaFoldDB" id="W1Y3I3"/>
<sequence length="79" mass="8873">TVDYNLIDKMGQEGDYDMLISNIVTANTGDPIWFLANYWHTNNNGSNPQNGSGYSNPQVDQLLDAAETEFDPAKRRDYA</sequence>